<organism evidence="1 2">
    <name type="scientific">Segatella oulorum F0390</name>
    <dbReference type="NCBI Taxonomy" id="702438"/>
    <lineage>
        <taxon>Bacteria</taxon>
        <taxon>Pseudomonadati</taxon>
        <taxon>Bacteroidota</taxon>
        <taxon>Bacteroidia</taxon>
        <taxon>Bacteroidales</taxon>
        <taxon>Prevotellaceae</taxon>
        <taxon>Segatella</taxon>
    </lineage>
</organism>
<proteinExistence type="predicted"/>
<keyword evidence="2" id="KW-1185">Reference proteome</keyword>
<dbReference type="EMBL" id="ADGI01000062">
    <property type="protein sequence ID" value="EGV29502.1"/>
    <property type="molecule type" value="Genomic_DNA"/>
</dbReference>
<evidence type="ECO:0000313" key="2">
    <source>
        <dbReference type="Proteomes" id="UP000005141"/>
    </source>
</evidence>
<accession>G1WEK3</accession>
<sequence>MDFFCAAGLQVKKRRLRQHKMLHLNKKTAKKLVHKHFFSTFEALINRRVSNTALTQQAIEKDELRDNPICKLFGSRVHNATTLTGTRPAGGVTLGKITTLNVQKRDA</sequence>
<dbReference type="HOGENOM" id="CLU_2207675_0_0_10"/>
<gene>
    <name evidence="1" type="ORF">HMPREF9431_02254</name>
</gene>
<name>G1WEK3_9BACT</name>
<comment type="caution">
    <text evidence="1">The sequence shown here is derived from an EMBL/GenBank/DDBJ whole genome shotgun (WGS) entry which is preliminary data.</text>
</comment>
<dbReference type="PATRIC" id="fig|702438.4.peg.2366"/>
<protein>
    <submittedName>
        <fullName evidence="1">Uncharacterized protein</fullName>
    </submittedName>
</protein>
<dbReference type="Proteomes" id="UP000005141">
    <property type="component" value="Unassembled WGS sequence"/>
</dbReference>
<dbReference type="AlphaFoldDB" id="G1WEK3"/>
<reference evidence="1 2" key="1">
    <citation type="submission" date="2011-07" db="EMBL/GenBank/DDBJ databases">
        <title>The Genome Sequence of Prevotella oulorum F0390.</title>
        <authorList>
            <consortium name="The Broad Institute Genome Sequencing Platform"/>
            <consortium name="The Broad Institute Genome Sequencing Center for Infectious Disease"/>
            <person name="Earl A."/>
            <person name="Ward D."/>
            <person name="Feldgarden M."/>
            <person name="Gevers D."/>
            <person name="Izard J."/>
            <person name="Ganesan A."/>
            <person name="Baranova O.V."/>
            <person name="Blanton J.M."/>
            <person name="Tanner A.C."/>
            <person name="Dewhirst F.E."/>
            <person name="Young S.K."/>
            <person name="Zeng Q."/>
            <person name="Gargeya S."/>
            <person name="Fitzgerald M."/>
            <person name="Haas B."/>
            <person name="Abouelleil A."/>
            <person name="Alvarado L."/>
            <person name="Arachchi H.M."/>
            <person name="Berlin A."/>
            <person name="Brown A."/>
            <person name="Chapman S.B."/>
            <person name="Chen Z."/>
            <person name="Dunbar C."/>
            <person name="Freedman E."/>
            <person name="Gearin G."/>
            <person name="Gellesch M."/>
            <person name="Goldberg J."/>
            <person name="Griggs A."/>
            <person name="Gujja S."/>
            <person name="Heiman D."/>
            <person name="Howarth C."/>
            <person name="Larson L."/>
            <person name="Lui A."/>
            <person name="MacDonald P.J.P."/>
            <person name="Mehta T."/>
            <person name="Montmayeur A."/>
            <person name="Murphy C."/>
            <person name="Neiman D."/>
            <person name="Pearson M."/>
            <person name="Priest M."/>
            <person name="Roberts A."/>
            <person name="Saif S."/>
            <person name="Shea T."/>
            <person name="Shenoy N."/>
            <person name="Sisk P."/>
            <person name="Stolte C."/>
            <person name="Sykes S."/>
            <person name="Wortman J."/>
            <person name="Nusbaum C."/>
            <person name="Birren B."/>
        </authorList>
    </citation>
    <scope>NUCLEOTIDE SEQUENCE [LARGE SCALE GENOMIC DNA]</scope>
    <source>
        <strain evidence="1 2">F0390</strain>
    </source>
</reference>
<evidence type="ECO:0000313" key="1">
    <source>
        <dbReference type="EMBL" id="EGV29502.1"/>
    </source>
</evidence>